<evidence type="ECO:0000313" key="4">
    <source>
        <dbReference type="EMBL" id="ESQ92562.1"/>
    </source>
</evidence>
<comment type="similarity">
    <text evidence="1">Belongs to the TrbG/VirB9 family.</text>
</comment>
<dbReference type="InterPro" id="IPR038161">
    <property type="entry name" value="VirB9/CagX/TrbG_C_sf"/>
</dbReference>
<evidence type="ECO:0000256" key="3">
    <source>
        <dbReference type="SAM" id="SignalP"/>
    </source>
</evidence>
<evidence type="ECO:0000256" key="1">
    <source>
        <dbReference type="ARBA" id="ARBA00006135"/>
    </source>
</evidence>
<dbReference type="AlphaFoldDB" id="V4PF41"/>
<dbReference type="CDD" id="cd06911">
    <property type="entry name" value="VirB9_CagX_TrbG"/>
    <property type="match status" value="1"/>
</dbReference>
<dbReference type="EMBL" id="AWGB01000012">
    <property type="protein sequence ID" value="ESQ92562.1"/>
    <property type="molecule type" value="Genomic_DNA"/>
</dbReference>
<dbReference type="InterPro" id="IPR010258">
    <property type="entry name" value="Conjugal_tfr_TrbG/VirB9/CagX"/>
</dbReference>
<dbReference type="STRING" id="1121022.GCA_000376105_02693"/>
<gene>
    <name evidence="4" type="ORF">ABENE_07955</name>
</gene>
<keyword evidence="2 3" id="KW-0732">Signal</keyword>
<sequence length="287" mass="31585">MKRIAISALSLLVATTSSYAADTPTPGSGDSRVRYVTYSRDQVTSVGVHVGTVSRIILGDDERIQVSASGMSADCQNPDSLWCIRADIDTHEIWVKPKPGARRNNLEVRTDKRDYSIEFVVDPAANGSRATPATMYRVMYRYPIEIPTMAAFMAQTAAVPHMDEAAVLSDRLATKPIPKNWKYSQKAKKGSDDIKPTLVFDDGRFTYFRFAGNQEVPTIFYVDPAGDESRINYHMDDDLAVVERTGKRFVLRLGASVVGIWNEAFNPDGSGSPAGTTVIGVERKVVP</sequence>
<reference evidence="4 5" key="1">
    <citation type="journal article" date="2014" name="Nature">
        <title>Sequential evolution of bacterial morphology by co-option of a developmental regulator.</title>
        <authorList>
            <person name="Jiang C."/>
            <person name="Brown P.J."/>
            <person name="Ducret A."/>
            <person name="Brun Y.V."/>
        </authorList>
    </citation>
    <scope>NUCLEOTIDE SEQUENCE [LARGE SCALE GENOMIC DNA]</scope>
    <source>
        <strain evidence="4 5">DSM 16100</strain>
    </source>
</reference>
<dbReference type="InterPro" id="IPR033645">
    <property type="entry name" value="VirB9/CagX/TrbG_C"/>
</dbReference>
<dbReference type="Gene3D" id="2.60.40.2500">
    <property type="match status" value="1"/>
</dbReference>
<comment type="caution">
    <text evidence="4">The sequence shown here is derived from an EMBL/GenBank/DDBJ whole genome shotgun (WGS) entry which is preliminary data.</text>
</comment>
<evidence type="ECO:0000256" key="2">
    <source>
        <dbReference type="ARBA" id="ARBA00022729"/>
    </source>
</evidence>
<organism evidence="4 5">
    <name type="scientific">Asticcacaulis benevestitus DSM 16100 = ATCC BAA-896</name>
    <dbReference type="NCBI Taxonomy" id="1121022"/>
    <lineage>
        <taxon>Bacteria</taxon>
        <taxon>Pseudomonadati</taxon>
        <taxon>Pseudomonadota</taxon>
        <taxon>Alphaproteobacteria</taxon>
        <taxon>Caulobacterales</taxon>
        <taxon>Caulobacteraceae</taxon>
        <taxon>Asticcacaulis</taxon>
    </lineage>
</organism>
<dbReference type="PATRIC" id="fig|1121022.4.peg.1599"/>
<dbReference type="RefSeq" id="WP_018082364.1">
    <property type="nucleotide sequence ID" value="NZ_AQWM01000013.1"/>
</dbReference>
<dbReference type="eggNOG" id="COG3504">
    <property type="taxonomic scope" value="Bacteria"/>
</dbReference>
<protein>
    <recommendedName>
        <fullName evidence="6">Conjugal transfer protein TrbG</fullName>
    </recommendedName>
</protein>
<feature type="signal peptide" evidence="3">
    <location>
        <begin position="1"/>
        <end position="20"/>
    </location>
</feature>
<proteinExistence type="inferred from homology"/>
<name>V4PF41_9CAUL</name>
<evidence type="ECO:0000313" key="5">
    <source>
        <dbReference type="Proteomes" id="UP000017837"/>
    </source>
</evidence>
<dbReference type="Proteomes" id="UP000017837">
    <property type="component" value="Unassembled WGS sequence"/>
</dbReference>
<feature type="chain" id="PRO_5004723670" description="Conjugal transfer protein TrbG" evidence="3">
    <location>
        <begin position="21"/>
        <end position="287"/>
    </location>
</feature>
<evidence type="ECO:0008006" key="6">
    <source>
        <dbReference type="Google" id="ProtNLM"/>
    </source>
</evidence>
<dbReference type="Pfam" id="PF03524">
    <property type="entry name" value="CagX"/>
    <property type="match status" value="1"/>
</dbReference>
<dbReference type="OrthoDB" id="7390264at2"/>
<keyword evidence="5" id="KW-1185">Reference proteome</keyword>
<accession>V4PF41</accession>